<evidence type="ECO:0000313" key="2">
    <source>
        <dbReference type="EMBL" id="KAJ4252783.1"/>
    </source>
</evidence>
<organism evidence="2 3">
    <name type="scientific">Fusarium torreyae</name>
    <dbReference type="NCBI Taxonomy" id="1237075"/>
    <lineage>
        <taxon>Eukaryota</taxon>
        <taxon>Fungi</taxon>
        <taxon>Dikarya</taxon>
        <taxon>Ascomycota</taxon>
        <taxon>Pezizomycotina</taxon>
        <taxon>Sordariomycetes</taxon>
        <taxon>Hypocreomycetidae</taxon>
        <taxon>Hypocreales</taxon>
        <taxon>Nectriaceae</taxon>
        <taxon>Fusarium</taxon>
    </lineage>
</organism>
<dbReference type="InterPro" id="IPR029045">
    <property type="entry name" value="ClpP/crotonase-like_dom_sf"/>
</dbReference>
<dbReference type="SUPFAM" id="SSF52096">
    <property type="entry name" value="ClpP/crotonase"/>
    <property type="match status" value="1"/>
</dbReference>
<dbReference type="InterPro" id="IPR051683">
    <property type="entry name" value="Enoyl-CoA_Hydratase/Isomerase"/>
</dbReference>
<sequence length="288" mass="31589">MNAHSQSPQRWHPIVKDGELKIYRDGCNRMVVLNRPRNGNALTTAMVTRLTNFFLESARDTTISRIVVTAEGRFFCTGMDLGKSTTAVNQGKDVSSKEFRMFVDLFEAIQNSPQVTIAVISGPCYAGGIGLAFSCDIRLAVATASVTLSEVKLGLCPAIISQYLVREWGTAFTREAMLSGRTISMSELKAIGAVHGIATDAASLQYLTASYLTNLRSCAPKASAMCKGAVRTAYTTSDQKDKNLVIKEIFMSMMEDGSESSIGIKNFQTKRRRLDWDSYYGSKPQSKL</sequence>
<dbReference type="Pfam" id="PF00378">
    <property type="entry name" value="ECH_1"/>
    <property type="match status" value="1"/>
</dbReference>
<evidence type="ECO:0008006" key="4">
    <source>
        <dbReference type="Google" id="ProtNLM"/>
    </source>
</evidence>
<dbReference type="CDD" id="cd06558">
    <property type="entry name" value="crotonase-like"/>
    <property type="match status" value="1"/>
</dbReference>
<dbReference type="Proteomes" id="UP001152049">
    <property type="component" value="Unassembled WGS sequence"/>
</dbReference>
<protein>
    <recommendedName>
        <fullName evidence="4">Enoyl-CoA hydratase</fullName>
    </recommendedName>
</protein>
<dbReference type="OrthoDB" id="10253869at2759"/>
<gene>
    <name evidence="2" type="ORF">NW762_010689</name>
</gene>
<dbReference type="InterPro" id="IPR001753">
    <property type="entry name" value="Enoyl-CoA_hydra/iso"/>
</dbReference>
<dbReference type="EMBL" id="JAOQAZ010000025">
    <property type="protein sequence ID" value="KAJ4252783.1"/>
    <property type="molecule type" value="Genomic_DNA"/>
</dbReference>
<dbReference type="Gene3D" id="3.90.226.10">
    <property type="entry name" value="2-enoyl-CoA Hydratase, Chain A, domain 1"/>
    <property type="match status" value="1"/>
</dbReference>
<comment type="caution">
    <text evidence="2">The sequence shown here is derived from an EMBL/GenBank/DDBJ whole genome shotgun (WGS) entry which is preliminary data.</text>
</comment>
<evidence type="ECO:0000256" key="1">
    <source>
        <dbReference type="ARBA" id="ARBA00005254"/>
    </source>
</evidence>
<evidence type="ECO:0000313" key="3">
    <source>
        <dbReference type="Proteomes" id="UP001152049"/>
    </source>
</evidence>
<name>A0A9W8VD43_9HYPO</name>
<accession>A0A9W8VD43</accession>
<dbReference type="PANTHER" id="PTHR42964">
    <property type="entry name" value="ENOYL-COA HYDRATASE"/>
    <property type="match status" value="1"/>
</dbReference>
<keyword evidence="3" id="KW-1185">Reference proteome</keyword>
<reference evidence="2" key="1">
    <citation type="submission" date="2022-09" db="EMBL/GenBank/DDBJ databases">
        <title>Fusarium specimens isolated from Avocado Roots.</title>
        <authorList>
            <person name="Stajich J."/>
            <person name="Roper C."/>
            <person name="Heimlech-Rivalta G."/>
        </authorList>
    </citation>
    <scope>NUCLEOTIDE SEQUENCE</scope>
    <source>
        <strain evidence="2">CF00136</strain>
    </source>
</reference>
<proteinExistence type="inferred from homology"/>
<comment type="similarity">
    <text evidence="1">Belongs to the enoyl-CoA hydratase/isomerase family.</text>
</comment>
<dbReference type="PANTHER" id="PTHR42964:SF1">
    <property type="entry name" value="POLYKETIDE BIOSYNTHESIS ENOYL-COA HYDRATASE PKSH-RELATED"/>
    <property type="match status" value="1"/>
</dbReference>
<dbReference type="AlphaFoldDB" id="A0A9W8VD43"/>